<keyword evidence="3" id="KW-1185">Reference proteome</keyword>
<dbReference type="PRINTS" id="PR00081">
    <property type="entry name" value="GDHRDH"/>
</dbReference>
<dbReference type="EMBL" id="VDUZ01000013">
    <property type="protein sequence ID" value="TXL75711.1"/>
    <property type="molecule type" value="Genomic_DNA"/>
</dbReference>
<comment type="caution">
    <text evidence="2">The sequence shown here is derived from an EMBL/GenBank/DDBJ whole genome shotgun (WGS) entry which is preliminary data.</text>
</comment>
<accession>A0A5C8PNV4</accession>
<dbReference type="InterPro" id="IPR002347">
    <property type="entry name" value="SDR_fam"/>
</dbReference>
<dbReference type="PANTHER" id="PTHR42879">
    <property type="entry name" value="3-OXOACYL-(ACYL-CARRIER-PROTEIN) REDUCTASE"/>
    <property type="match status" value="1"/>
</dbReference>
<evidence type="ECO:0000313" key="2">
    <source>
        <dbReference type="EMBL" id="TXL75711.1"/>
    </source>
</evidence>
<dbReference type="Gene3D" id="3.40.50.720">
    <property type="entry name" value="NAD(P)-binding Rossmann-like Domain"/>
    <property type="match status" value="1"/>
</dbReference>
<evidence type="ECO:0000256" key="1">
    <source>
        <dbReference type="ARBA" id="ARBA00006484"/>
    </source>
</evidence>
<dbReference type="InterPro" id="IPR050259">
    <property type="entry name" value="SDR"/>
</dbReference>
<dbReference type="Proteomes" id="UP000321638">
    <property type="component" value="Unassembled WGS sequence"/>
</dbReference>
<protein>
    <submittedName>
        <fullName evidence="2">SDR family oxidoreductase</fullName>
    </submittedName>
</protein>
<dbReference type="Pfam" id="PF13561">
    <property type="entry name" value="adh_short_C2"/>
    <property type="match status" value="1"/>
</dbReference>
<dbReference type="SUPFAM" id="SSF51735">
    <property type="entry name" value="NAD(P)-binding Rossmann-fold domains"/>
    <property type="match status" value="1"/>
</dbReference>
<dbReference type="PROSITE" id="PS00061">
    <property type="entry name" value="ADH_SHORT"/>
    <property type="match status" value="1"/>
</dbReference>
<reference evidence="2 3" key="1">
    <citation type="submission" date="2019-06" db="EMBL/GenBank/DDBJ databases">
        <title>New taxonomy in bacterial strain CC-CFT640, isolated from vineyard.</title>
        <authorList>
            <person name="Lin S.-Y."/>
            <person name="Tsai C.-F."/>
            <person name="Young C.-C."/>
        </authorList>
    </citation>
    <scope>NUCLEOTIDE SEQUENCE [LARGE SCALE GENOMIC DNA]</scope>
    <source>
        <strain evidence="2 3">CC-CFT640</strain>
    </source>
</reference>
<dbReference type="OrthoDB" id="9804774at2"/>
<dbReference type="InterPro" id="IPR036291">
    <property type="entry name" value="NAD(P)-bd_dom_sf"/>
</dbReference>
<name>A0A5C8PNV4_9HYPH</name>
<sequence>MAAERAFEGRVAIVTGAGRGTGGIGRAIALRLAGAGAKVMVADVDARIGETADELRAAGAQAQSHVGSLAEEANVQAMVDRTIDAWGRIDVLVNNAGGGIIRPFLEHDGDSLRETIARNLWTALWCCHKVLPHMERLNYGRIVNIGADSLRTGIAEHAGYNAAKGGVIGMMTALAREFAGHDITINTVSPCVVNTPRFRALKTSNPALAAHFESVVPKGRAAEIDEVASLACFLARSDSGFITGQEVSVNGGSAMP</sequence>
<dbReference type="PRINTS" id="PR00080">
    <property type="entry name" value="SDRFAMILY"/>
</dbReference>
<dbReference type="GO" id="GO:0032787">
    <property type="term" value="P:monocarboxylic acid metabolic process"/>
    <property type="evidence" value="ECO:0007669"/>
    <property type="project" value="UniProtKB-ARBA"/>
</dbReference>
<gene>
    <name evidence="2" type="ORF">FHP25_13765</name>
</gene>
<dbReference type="FunFam" id="3.40.50.720:FF:000084">
    <property type="entry name" value="Short-chain dehydrogenase reductase"/>
    <property type="match status" value="1"/>
</dbReference>
<dbReference type="PANTHER" id="PTHR42879:SF2">
    <property type="entry name" value="3-OXOACYL-[ACYL-CARRIER-PROTEIN] REDUCTASE FABG"/>
    <property type="match status" value="1"/>
</dbReference>
<organism evidence="2 3">
    <name type="scientific">Vineibacter terrae</name>
    <dbReference type="NCBI Taxonomy" id="2586908"/>
    <lineage>
        <taxon>Bacteria</taxon>
        <taxon>Pseudomonadati</taxon>
        <taxon>Pseudomonadota</taxon>
        <taxon>Alphaproteobacteria</taxon>
        <taxon>Hyphomicrobiales</taxon>
        <taxon>Vineibacter</taxon>
    </lineage>
</organism>
<comment type="similarity">
    <text evidence="1">Belongs to the short-chain dehydrogenases/reductases (SDR) family.</text>
</comment>
<proteinExistence type="inferred from homology"/>
<dbReference type="RefSeq" id="WP_147847514.1">
    <property type="nucleotide sequence ID" value="NZ_VDUZ01000013.1"/>
</dbReference>
<evidence type="ECO:0000313" key="3">
    <source>
        <dbReference type="Proteomes" id="UP000321638"/>
    </source>
</evidence>
<dbReference type="InterPro" id="IPR020904">
    <property type="entry name" value="Sc_DH/Rdtase_CS"/>
</dbReference>
<dbReference type="AlphaFoldDB" id="A0A5C8PNV4"/>